<evidence type="ECO:0000313" key="1">
    <source>
        <dbReference type="EMBL" id="KAG7098102.1"/>
    </source>
</evidence>
<dbReference type="RefSeq" id="XP_043014572.1">
    <property type="nucleotide sequence ID" value="XM_043145873.1"/>
</dbReference>
<dbReference type="KEGG" id="more:E1B28_000076"/>
<protein>
    <submittedName>
        <fullName evidence="1">Uncharacterized protein</fullName>
    </submittedName>
</protein>
<sequence length="163" mass="18101">MSISGIASTITLPRESSGIQNRWNLELAVFAIAETCVTEPGQRLPDLITIRLLSGELTALDFLKSQVSSSLDRSSIMSRLNSVCGRTVTSTYSLCTTCCHTLVRFEVFASFPYRSISNIQYPRFRLSHSSIHQSDILIQRIFKLQSRVVRILGAERASAIESG</sequence>
<reference evidence="1" key="1">
    <citation type="journal article" date="2021" name="Genome Biol. Evol.">
        <title>The assembled and annotated genome of the fairy-ring fungus Marasmius oreades.</title>
        <authorList>
            <person name="Hiltunen M."/>
            <person name="Ament-Velasquez S.L."/>
            <person name="Johannesson H."/>
        </authorList>
    </citation>
    <scope>NUCLEOTIDE SEQUENCE</scope>
    <source>
        <strain evidence="1">03SP1</strain>
    </source>
</reference>
<evidence type="ECO:0000313" key="2">
    <source>
        <dbReference type="Proteomes" id="UP001049176"/>
    </source>
</evidence>
<dbReference type="EMBL" id="CM032181">
    <property type="protein sequence ID" value="KAG7098102.1"/>
    <property type="molecule type" value="Genomic_DNA"/>
</dbReference>
<name>A0A9P7V0P7_9AGAR</name>
<dbReference type="Proteomes" id="UP001049176">
    <property type="component" value="Chromosome 1"/>
</dbReference>
<keyword evidence="2" id="KW-1185">Reference proteome</keyword>
<gene>
    <name evidence="1" type="ORF">E1B28_000076</name>
</gene>
<dbReference type="AlphaFoldDB" id="A0A9P7V0P7"/>
<comment type="caution">
    <text evidence="1">The sequence shown here is derived from an EMBL/GenBank/DDBJ whole genome shotgun (WGS) entry which is preliminary data.</text>
</comment>
<dbReference type="GeneID" id="66069152"/>
<organism evidence="1 2">
    <name type="scientific">Marasmius oreades</name>
    <name type="common">fairy-ring Marasmius</name>
    <dbReference type="NCBI Taxonomy" id="181124"/>
    <lineage>
        <taxon>Eukaryota</taxon>
        <taxon>Fungi</taxon>
        <taxon>Dikarya</taxon>
        <taxon>Basidiomycota</taxon>
        <taxon>Agaricomycotina</taxon>
        <taxon>Agaricomycetes</taxon>
        <taxon>Agaricomycetidae</taxon>
        <taxon>Agaricales</taxon>
        <taxon>Marasmiineae</taxon>
        <taxon>Marasmiaceae</taxon>
        <taxon>Marasmius</taxon>
    </lineage>
</organism>
<accession>A0A9P7V0P7</accession>
<proteinExistence type="predicted"/>